<gene>
    <name evidence="7" type="ORF">ACHAXA_003376</name>
</gene>
<reference evidence="7 8" key="1">
    <citation type="submission" date="2024-10" db="EMBL/GenBank/DDBJ databases">
        <title>Updated reference genomes for cyclostephanoid diatoms.</title>
        <authorList>
            <person name="Roberts W.R."/>
            <person name="Alverson A.J."/>
        </authorList>
    </citation>
    <scope>NUCLEOTIDE SEQUENCE [LARGE SCALE GENOMIC DNA]</scope>
    <source>
        <strain evidence="7 8">AJA228-03</strain>
    </source>
</reference>
<dbReference type="Gene3D" id="1.10.510.10">
    <property type="entry name" value="Transferase(Phosphotransferase) domain 1"/>
    <property type="match status" value="1"/>
</dbReference>
<dbReference type="InterPro" id="IPR000961">
    <property type="entry name" value="AGC-kinase_C"/>
</dbReference>
<name>A0ABD3R688_9STRA</name>
<keyword evidence="8" id="KW-1185">Reference proteome</keyword>
<keyword evidence="5" id="KW-0067">ATP-binding</keyword>
<keyword evidence="4" id="KW-0418">Kinase</keyword>
<evidence type="ECO:0000313" key="8">
    <source>
        <dbReference type="Proteomes" id="UP001530377"/>
    </source>
</evidence>
<evidence type="ECO:0000256" key="5">
    <source>
        <dbReference type="ARBA" id="ARBA00022840"/>
    </source>
</evidence>
<organism evidence="7 8">
    <name type="scientific">Cyclostephanos tholiformis</name>
    <dbReference type="NCBI Taxonomy" id="382380"/>
    <lineage>
        <taxon>Eukaryota</taxon>
        <taxon>Sar</taxon>
        <taxon>Stramenopiles</taxon>
        <taxon>Ochrophyta</taxon>
        <taxon>Bacillariophyta</taxon>
        <taxon>Coscinodiscophyceae</taxon>
        <taxon>Thalassiosirophycidae</taxon>
        <taxon>Stephanodiscales</taxon>
        <taxon>Stephanodiscaceae</taxon>
        <taxon>Cyclostephanos</taxon>
    </lineage>
</organism>
<proteinExistence type="predicted"/>
<protein>
    <recommendedName>
        <fullName evidence="6">AGC-kinase C-terminal domain-containing protein</fullName>
    </recommendedName>
</protein>
<keyword evidence="3" id="KW-0547">Nucleotide-binding</keyword>
<evidence type="ECO:0000256" key="4">
    <source>
        <dbReference type="ARBA" id="ARBA00022777"/>
    </source>
</evidence>
<keyword evidence="2" id="KW-0808">Transferase</keyword>
<dbReference type="EMBL" id="JALLPB020000510">
    <property type="protein sequence ID" value="KAL3808445.1"/>
    <property type="molecule type" value="Genomic_DNA"/>
</dbReference>
<dbReference type="AlphaFoldDB" id="A0ABD3R688"/>
<dbReference type="SUPFAM" id="SSF56112">
    <property type="entry name" value="Protein kinase-like (PK-like)"/>
    <property type="match status" value="1"/>
</dbReference>
<evidence type="ECO:0000313" key="7">
    <source>
        <dbReference type="EMBL" id="KAL3808445.1"/>
    </source>
</evidence>
<keyword evidence="1" id="KW-0723">Serine/threonine-protein kinase</keyword>
<evidence type="ECO:0000256" key="3">
    <source>
        <dbReference type="ARBA" id="ARBA00022741"/>
    </source>
</evidence>
<dbReference type="PROSITE" id="PS51285">
    <property type="entry name" value="AGC_KINASE_CTER"/>
    <property type="match status" value="1"/>
</dbReference>
<sequence length="110" mass="12642">MAHLFCNSISFHFQTYRKALSGQVHIPDHFTIVVAHLIKKLLHTDQSKRLGRTVGGTTAVMCHRWYANFNWDALLDYRMDTPFVPEVKDPDHYSESDLDGDVEGFASDFL</sequence>
<dbReference type="PANTHER" id="PTHR24353:SF147">
    <property type="entry name" value="CGMP-DEPENDENT SERINE_THREONIN PROTEIN KINASE-RELATED"/>
    <property type="match status" value="1"/>
</dbReference>
<comment type="caution">
    <text evidence="7">The sequence shown here is derived from an EMBL/GenBank/DDBJ whole genome shotgun (WGS) entry which is preliminary data.</text>
</comment>
<dbReference type="Proteomes" id="UP001530377">
    <property type="component" value="Unassembled WGS sequence"/>
</dbReference>
<dbReference type="InterPro" id="IPR011009">
    <property type="entry name" value="Kinase-like_dom_sf"/>
</dbReference>
<dbReference type="Gene3D" id="3.30.200.20">
    <property type="entry name" value="Phosphorylase Kinase, domain 1"/>
    <property type="match status" value="1"/>
</dbReference>
<feature type="domain" description="AGC-kinase C-terminal" evidence="6">
    <location>
        <begin position="67"/>
        <end position="110"/>
    </location>
</feature>
<dbReference type="GO" id="GO:0005524">
    <property type="term" value="F:ATP binding"/>
    <property type="evidence" value="ECO:0007669"/>
    <property type="project" value="UniProtKB-KW"/>
</dbReference>
<evidence type="ECO:0000259" key="6">
    <source>
        <dbReference type="PROSITE" id="PS51285"/>
    </source>
</evidence>
<dbReference type="GO" id="GO:0004674">
    <property type="term" value="F:protein serine/threonine kinase activity"/>
    <property type="evidence" value="ECO:0007669"/>
    <property type="project" value="UniProtKB-KW"/>
</dbReference>
<accession>A0ABD3R688</accession>
<evidence type="ECO:0000256" key="1">
    <source>
        <dbReference type="ARBA" id="ARBA00022527"/>
    </source>
</evidence>
<evidence type="ECO:0000256" key="2">
    <source>
        <dbReference type="ARBA" id="ARBA00022679"/>
    </source>
</evidence>
<dbReference type="PANTHER" id="PTHR24353">
    <property type="entry name" value="CYCLIC NUCLEOTIDE-DEPENDENT PROTEIN KINASE"/>
    <property type="match status" value="1"/>
</dbReference>